<feature type="compositionally biased region" description="Low complexity" evidence="1">
    <location>
        <begin position="109"/>
        <end position="160"/>
    </location>
</feature>
<keyword evidence="2" id="KW-1133">Transmembrane helix</keyword>
<reference evidence="3 4" key="1">
    <citation type="submission" date="2014-04" db="EMBL/GenBank/DDBJ databases">
        <authorList>
            <consortium name="DOE Joint Genome Institute"/>
            <person name="Kuo A."/>
            <person name="Zuccaro A."/>
            <person name="Kohler A."/>
            <person name="Nagy L.G."/>
            <person name="Floudas D."/>
            <person name="Copeland A."/>
            <person name="Barry K.W."/>
            <person name="Cichocki N."/>
            <person name="Veneault-Fourrey C."/>
            <person name="LaButti K."/>
            <person name="Lindquist E.A."/>
            <person name="Lipzen A."/>
            <person name="Lundell T."/>
            <person name="Morin E."/>
            <person name="Murat C."/>
            <person name="Sun H."/>
            <person name="Tunlid A."/>
            <person name="Henrissat B."/>
            <person name="Grigoriev I.V."/>
            <person name="Hibbett D.S."/>
            <person name="Martin F."/>
            <person name="Nordberg H.P."/>
            <person name="Cantor M.N."/>
            <person name="Hua S.X."/>
        </authorList>
    </citation>
    <scope>NUCLEOTIDE SEQUENCE [LARGE SCALE GENOMIC DNA]</scope>
    <source>
        <strain evidence="3 4">MAFF 305830</strain>
    </source>
</reference>
<keyword evidence="2" id="KW-0812">Transmembrane</keyword>
<dbReference type="STRING" id="933852.A0A0C2X593"/>
<reference evidence="4" key="2">
    <citation type="submission" date="2015-01" db="EMBL/GenBank/DDBJ databases">
        <title>Evolutionary Origins and Diversification of the Mycorrhizal Mutualists.</title>
        <authorList>
            <consortium name="DOE Joint Genome Institute"/>
            <consortium name="Mycorrhizal Genomics Consortium"/>
            <person name="Kohler A."/>
            <person name="Kuo A."/>
            <person name="Nagy L.G."/>
            <person name="Floudas D."/>
            <person name="Copeland A."/>
            <person name="Barry K.W."/>
            <person name="Cichocki N."/>
            <person name="Veneault-Fourrey C."/>
            <person name="LaButti K."/>
            <person name="Lindquist E.A."/>
            <person name="Lipzen A."/>
            <person name="Lundell T."/>
            <person name="Morin E."/>
            <person name="Murat C."/>
            <person name="Riley R."/>
            <person name="Ohm R."/>
            <person name="Sun H."/>
            <person name="Tunlid A."/>
            <person name="Henrissat B."/>
            <person name="Grigoriev I.V."/>
            <person name="Hibbett D.S."/>
            <person name="Martin F."/>
        </authorList>
    </citation>
    <scope>NUCLEOTIDE SEQUENCE [LARGE SCALE GENOMIC DNA]</scope>
    <source>
        <strain evidence="4">MAFF 305830</strain>
    </source>
</reference>
<keyword evidence="2" id="KW-0472">Membrane</keyword>
<accession>A0A0C2X593</accession>
<keyword evidence="4" id="KW-1185">Reference proteome</keyword>
<feature type="non-terminal residue" evidence="3">
    <location>
        <position position="1"/>
    </location>
</feature>
<evidence type="ECO:0000313" key="3">
    <source>
        <dbReference type="EMBL" id="KIM33288.1"/>
    </source>
</evidence>
<proteinExistence type="predicted"/>
<gene>
    <name evidence="3" type="ORF">M408DRAFT_326063</name>
</gene>
<name>A0A0C2X593_SERVB</name>
<sequence>NVPDQVVLLLVVSAVKLGEVHLAKEWVEDWLVRRDVSSVNSSSPTTTEPATPTSYERIVDVYILHVLPRLGLWDDATEFMRYESEMGESAKERMLQALNAQHLQYTNGSQSSNGRPSRSRSTSPTPSLASTISSNGTVSAAAAHAPSRPASAASISSTASTVTVRPSRAQQATALAGDRTFSMTSLATSPLGREQKGEKDTVATNGYVVVDSKSTQNATVSPFGDVSHTPGKANGSLPLPIPPLYQNSQVHGSSPQGTTVASSGQISSLMPFVQSYVLHFYIRLARILNTQFGLDLPVDFDVPPLHVPSIFSTYKPTIWHVVFVFLPIVFILRRVSRRSGGQVGAGDAARLKLRAQRMNTNLALGPYLGAGFWKAAMRAVGDAVSMGGRGLI</sequence>
<dbReference type="HOGENOM" id="CLU_705084_0_0_1"/>
<evidence type="ECO:0000256" key="1">
    <source>
        <dbReference type="SAM" id="MobiDB-lite"/>
    </source>
</evidence>
<dbReference type="OrthoDB" id="3981028at2759"/>
<evidence type="ECO:0000313" key="4">
    <source>
        <dbReference type="Proteomes" id="UP000054097"/>
    </source>
</evidence>
<dbReference type="Proteomes" id="UP000054097">
    <property type="component" value="Unassembled WGS sequence"/>
</dbReference>
<evidence type="ECO:0000256" key="2">
    <source>
        <dbReference type="SAM" id="Phobius"/>
    </source>
</evidence>
<feature type="compositionally biased region" description="Polar residues" evidence="1">
    <location>
        <begin position="161"/>
        <end position="173"/>
    </location>
</feature>
<feature type="transmembrane region" description="Helical" evidence="2">
    <location>
        <begin position="317"/>
        <end position="335"/>
    </location>
</feature>
<protein>
    <submittedName>
        <fullName evidence="3">Uncharacterized protein</fullName>
    </submittedName>
</protein>
<feature type="region of interest" description="Disordered" evidence="1">
    <location>
        <begin position="106"/>
        <end position="176"/>
    </location>
</feature>
<dbReference type="AlphaFoldDB" id="A0A0C2X593"/>
<dbReference type="EMBL" id="KN824278">
    <property type="protein sequence ID" value="KIM33288.1"/>
    <property type="molecule type" value="Genomic_DNA"/>
</dbReference>
<organism evidence="3 4">
    <name type="scientific">Serendipita vermifera MAFF 305830</name>
    <dbReference type="NCBI Taxonomy" id="933852"/>
    <lineage>
        <taxon>Eukaryota</taxon>
        <taxon>Fungi</taxon>
        <taxon>Dikarya</taxon>
        <taxon>Basidiomycota</taxon>
        <taxon>Agaricomycotina</taxon>
        <taxon>Agaricomycetes</taxon>
        <taxon>Sebacinales</taxon>
        <taxon>Serendipitaceae</taxon>
        <taxon>Serendipita</taxon>
    </lineage>
</organism>